<dbReference type="PROSITE" id="PS50113">
    <property type="entry name" value="PAC"/>
    <property type="match status" value="1"/>
</dbReference>
<accession>A0A9D6Z3A6</accession>
<dbReference type="SUPFAM" id="SSF52172">
    <property type="entry name" value="CheY-like"/>
    <property type="match status" value="1"/>
</dbReference>
<feature type="transmembrane region" description="Helical" evidence="6">
    <location>
        <begin position="175"/>
        <end position="197"/>
    </location>
</feature>
<dbReference type="SMART" id="SM00091">
    <property type="entry name" value="PAS"/>
    <property type="match status" value="1"/>
</dbReference>
<feature type="domain" description="PAS" evidence="9">
    <location>
        <begin position="259"/>
        <end position="329"/>
    </location>
</feature>
<dbReference type="InterPro" id="IPR035965">
    <property type="entry name" value="PAS-like_dom_sf"/>
</dbReference>
<dbReference type="InterPro" id="IPR003594">
    <property type="entry name" value="HATPase_dom"/>
</dbReference>
<dbReference type="Gene3D" id="3.30.450.20">
    <property type="entry name" value="PAS domain"/>
    <property type="match status" value="1"/>
</dbReference>
<evidence type="ECO:0000259" key="8">
    <source>
        <dbReference type="PROSITE" id="PS50110"/>
    </source>
</evidence>
<evidence type="ECO:0000256" key="6">
    <source>
        <dbReference type="SAM" id="Phobius"/>
    </source>
</evidence>
<dbReference type="Pfam" id="PF02518">
    <property type="entry name" value="HATPase_c"/>
    <property type="match status" value="1"/>
</dbReference>
<feature type="domain" description="Response regulatory" evidence="8">
    <location>
        <begin position="648"/>
        <end position="764"/>
    </location>
</feature>
<dbReference type="AlphaFoldDB" id="A0A9D6Z3A6"/>
<dbReference type="PRINTS" id="PR00344">
    <property type="entry name" value="BCTRLSENSOR"/>
</dbReference>
<dbReference type="PROSITE" id="PS50112">
    <property type="entry name" value="PAS"/>
    <property type="match status" value="1"/>
</dbReference>
<evidence type="ECO:0000256" key="3">
    <source>
        <dbReference type="ARBA" id="ARBA00022553"/>
    </source>
</evidence>
<protein>
    <recommendedName>
        <fullName evidence="2">histidine kinase</fullName>
        <ecNumber evidence="2">2.7.13.3</ecNumber>
    </recommendedName>
</protein>
<dbReference type="InterPro" id="IPR001610">
    <property type="entry name" value="PAC"/>
</dbReference>
<keyword evidence="5" id="KW-0175">Coiled coil</keyword>
<dbReference type="PROSITE" id="PS50110">
    <property type="entry name" value="RESPONSE_REGULATORY"/>
    <property type="match status" value="1"/>
</dbReference>
<dbReference type="InterPro" id="IPR036097">
    <property type="entry name" value="HisK_dim/P_sf"/>
</dbReference>
<evidence type="ECO:0000313" key="11">
    <source>
        <dbReference type="EMBL" id="MBI5249645.1"/>
    </source>
</evidence>
<feature type="transmembrane region" description="Helical" evidence="6">
    <location>
        <begin position="127"/>
        <end position="146"/>
    </location>
</feature>
<dbReference type="Gene3D" id="3.30.565.10">
    <property type="entry name" value="Histidine kinase-like ATPase, C-terminal domain"/>
    <property type="match status" value="1"/>
</dbReference>
<feature type="domain" description="PAC" evidence="10">
    <location>
        <begin position="333"/>
        <end position="385"/>
    </location>
</feature>
<feature type="coiled-coil region" evidence="5">
    <location>
        <begin position="214"/>
        <end position="262"/>
    </location>
</feature>
<dbReference type="InterPro" id="IPR003661">
    <property type="entry name" value="HisK_dim/P_dom"/>
</dbReference>
<dbReference type="Pfam" id="PF08447">
    <property type="entry name" value="PAS_3"/>
    <property type="match status" value="1"/>
</dbReference>
<dbReference type="PROSITE" id="PS50109">
    <property type="entry name" value="HIS_KIN"/>
    <property type="match status" value="1"/>
</dbReference>
<evidence type="ECO:0000259" key="7">
    <source>
        <dbReference type="PROSITE" id="PS50109"/>
    </source>
</evidence>
<dbReference type="SUPFAM" id="SSF47384">
    <property type="entry name" value="Homodimeric domain of signal transducing histidine kinase"/>
    <property type="match status" value="1"/>
</dbReference>
<dbReference type="InterPro" id="IPR000700">
    <property type="entry name" value="PAS-assoc_C"/>
</dbReference>
<dbReference type="Gene3D" id="1.10.287.130">
    <property type="match status" value="1"/>
</dbReference>
<sequence length="767" mass="85345">MPTQYDPCLKETASTSPPRASEIRAAKIHQLYSQGRTGFIGALIGAIILTGALWKVVSHVYLAIWLLACILAHVPRYALLKSYFKISPTPSEAPLWERKLAFGNFVAGVLWGVAAIVFFPTDSIHHQFMLGVVIAGISSGAAAFYWPSTYAYFPTILVELLPLSARFFYEGGEVNIVIGTVVLIFCVVVLLMARYLNSFATESLRLRFERQDLLDSLQAARDELETRVTERTAEIASVNHALRSEINERVRVEQALRESEERYRAVFNNASVGINMSNRHGKFLETNSASSHMLGYTQSELELLSVFDVTHPDDLEASRRKLSELVESQIQSYRIENRYIRKDGEIIWVDLSVSAIQNTKGDCLTTLTVVVDITERKRAEQERENLREQLLQAQKMEAIGTLAGGIAHDFNNLLQVTLGYSDLMLSEKSLNEPDYADLQKIGQAARSGAELVQSLLTCSRKTQPNPVHLNLNEQIRHVEALLRRTFPKMIDIVLDLEEDSRRIYADPTQMEQILMNLAVNSRDSMADGGTLTLATQHAELDEDYCKRVAGARPGGYVVLSVSDTGHGMDSETLQHIFEPFYTTKEFGRGTGLGLAMVYGIVKQHGGHIVCHSKVGKGTTFRVYLPSIPEETAPEVESSGEMPAFGTETVLLVDDEDLVRELGYRILRRSGYTVLTAANGVEALDVFIRQKDLVALIILDLIMPSMGGKECLKELMKIDPQVKVLVASGYSVDASTQEALGMGAKGFVGKPFRFRELLKQVRKTLDRS</sequence>
<proteinExistence type="predicted"/>
<dbReference type="NCBIfam" id="TIGR00229">
    <property type="entry name" value="sensory_box"/>
    <property type="match status" value="1"/>
</dbReference>
<evidence type="ECO:0000313" key="12">
    <source>
        <dbReference type="Proteomes" id="UP000807825"/>
    </source>
</evidence>
<dbReference type="SMART" id="SM00388">
    <property type="entry name" value="HisKA"/>
    <property type="match status" value="1"/>
</dbReference>
<dbReference type="GO" id="GO:0000155">
    <property type="term" value="F:phosphorelay sensor kinase activity"/>
    <property type="evidence" value="ECO:0007669"/>
    <property type="project" value="InterPro"/>
</dbReference>
<feature type="coiled-coil region" evidence="5">
    <location>
        <begin position="369"/>
        <end position="399"/>
    </location>
</feature>
<evidence type="ECO:0000256" key="1">
    <source>
        <dbReference type="ARBA" id="ARBA00000085"/>
    </source>
</evidence>
<evidence type="ECO:0000256" key="2">
    <source>
        <dbReference type="ARBA" id="ARBA00012438"/>
    </source>
</evidence>
<feature type="transmembrane region" description="Helical" evidence="6">
    <location>
        <begin position="37"/>
        <end position="54"/>
    </location>
</feature>
<evidence type="ECO:0000259" key="10">
    <source>
        <dbReference type="PROSITE" id="PS50113"/>
    </source>
</evidence>
<dbReference type="SMART" id="SM00086">
    <property type="entry name" value="PAC"/>
    <property type="match status" value="1"/>
</dbReference>
<dbReference type="PANTHER" id="PTHR43065:SF42">
    <property type="entry name" value="TWO-COMPONENT SENSOR PPRA"/>
    <property type="match status" value="1"/>
</dbReference>
<evidence type="ECO:0000256" key="5">
    <source>
        <dbReference type="SAM" id="Coils"/>
    </source>
</evidence>
<feature type="domain" description="Histidine kinase" evidence="7">
    <location>
        <begin position="405"/>
        <end position="628"/>
    </location>
</feature>
<feature type="modified residue" description="4-aspartylphosphate" evidence="4">
    <location>
        <position position="699"/>
    </location>
</feature>
<feature type="transmembrane region" description="Helical" evidence="6">
    <location>
        <begin position="60"/>
        <end position="79"/>
    </location>
</feature>
<dbReference type="InterPro" id="IPR011006">
    <property type="entry name" value="CheY-like_superfamily"/>
</dbReference>
<dbReference type="SMART" id="SM00387">
    <property type="entry name" value="HATPase_c"/>
    <property type="match status" value="1"/>
</dbReference>
<dbReference type="SUPFAM" id="SSF55874">
    <property type="entry name" value="ATPase domain of HSP90 chaperone/DNA topoisomerase II/histidine kinase"/>
    <property type="match status" value="1"/>
</dbReference>
<dbReference type="InterPro" id="IPR004358">
    <property type="entry name" value="Sig_transdc_His_kin-like_C"/>
</dbReference>
<dbReference type="InterPro" id="IPR000014">
    <property type="entry name" value="PAS"/>
</dbReference>
<comment type="catalytic activity">
    <reaction evidence="1">
        <text>ATP + protein L-histidine = ADP + protein N-phospho-L-histidine.</text>
        <dbReference type="EC" id="2.7.13.3"/>
    </reaction>
</comment>
<keyword evidence="6" id="KW-0812">Transmembrane</keyword>
<dbReference type="Gene3D" id="3.40.50.2300">
    <property type="match status" value="1"/>
</dbReference>
<dbReference type="InterPro" id="IPR001789">
    <property type="entry name" value="Sig_transdc_resp-reg_receiver"/>
</dbReference>
<dbReference type="EC" id="2.7.13.3" evidence="2"/>
<dbReference type="SMART" id="SM00448">
    <property type="entry name" value="REC"/>
    <property type="match status" value="1"/>
</dbReference>
<gene>
    <name evidence="11" type="ORF">HY912_09130</name>
</gene>
<dbReference type="PANTHER" id="PTHR43065">
    <property type="entry name" value="SENSOR HISTIDINE KINASE"/>
    <property type="match status" value="1"/>
</dbReference>
<keyword evidence="3 4" id="KW-0597">Phosphoprotein</keyword>
<keyword evidence="6" id="KW-0472">Membrane</keyword>
<evidence type="ECO:0000259" key="9">
    <source>
        <dbReference type="PROSITE" id="PS50112"/>
    </source>
</evidence>
<keyword evidence="6" id="KW-1133">Transmembrane helix</keyword>
<name>A0A9D6Z3A6_9BACT</name>
<dbReference type="CDD" id="cd00130">
    <property type="entry name" value="PAS"/>
    <property type="match status" value="1"/>
</dbReference>
<feature type="transmembrane region" description="Helical" evidence="6">
    <location>
        <begin position="100"/>
        <end position="121"/>
    </location>
</feature>
<dbReference type="InterPro" id="IPR005467">
    <property type="entry name" value="His_kinase_dom"/>
</dbReference>
<organism evidence="11 12">
    <name type="scientific">Desulfomonile tiedjei</name>
    <dbReference type="NCBI Taxonomy" id="2358"/>
    <lineage>
        <taxon>Bacteria</taxon>
        <taxon>Pseudomonadati</taxon>
        <taxon>Thermodesulfobacteriota</taxon>
        <taxon>Desulfomonilia</taxon>
        <taxon>Desulfomonilales</taxon>
        <taxon>Desulfomonilaceae</taxon>
        <taxon>Desulfomonile</taxon>
    </lineage>
</organism>
<dbReference type="Pfam" id="PF00072">
    <property type="entry name" value="Response_reg"/>
    <property type="match status" value="1"/>
</dbReference>
<evidence type="ECO:0000256" key="4">
    <source>
        <dbReference type="PROSITE-ProRule" id="PRU00169"/>
    </source>
</evidence>
<dbReference type="Proteomes" id="UP000807825">
    <property type="component" value="Unassembled WGS sequence"/>
</dbReference>
<comment type="caution">
    <text evidence="11">The sequence shown here is derived from an EMBL/GenBank/DDBJ whole genome shotgun (WGS) entry which is preliminary data.</text>
</comment>
<dbReference type="EMBL" id="JACRDE010000248">
    <property type="protein sequence ID" value="MBI5249645.1"/>
    <property type="molecule type" value="Genomic_DNA"/>
</dbReference>
<dbReference type="InterPro" id="IPR036890">
    <property type="entry name" value="HATPase_C_sf"/>
</dbReference>
<dbReference type="SUPFAM" id="SSF55785">
    <property type="entry name" value="PYP-like sensor domain (PAS domain)"/>
    <property type="match status" value="1"/>
</dbReference>
<dbReference type="InterPro" id="IPR013655">
    <property type="entry name" value="PAS_fold_3"/>
</dbReference>
<reference evidence="11" key="1">
    <citation type="submission" date="2020-07" db="EMBL/GenBank/DDBJ databases">
        <title>Huge and variable diversity of episymbiotic CPR bacteria and DPANN archaea in groundwater ecosystems.</title>
        <authorList>
            <person name="He C.Y."/>
            <person name="Keren R."/>
            <person name="Whittaker M."/>
            <person name="Farag I.F."/>
            <person name="Doudna J."/>
            <person name="Cate J.H.D."/>
            <person name="Banfield J.F."/>
        </authorList>
    </citation>
    <scope>NUCLEOTIDE SEQUENCE</scope>
    <source>
        <strain evidence="11">NC_groundwater_1664_Pr3_B-0.1um_52_9</strain>
    </source>
</reference>